<evidence type="ECO:0000313" key="6">
    <source>
        <dbReference type="EMBL" id="SIR26676.1"/>
    </source>
</evidence>
<accession>A0A1N6ZIX2</accession>
<dbReference type="STRING" id="56779.SAMN05421834_11829"/>
<evidence type="ECO:0000256" key="3">
    <source>
        <dbReference type="ARBA" id="ARBA00023125"/>
    </source>
</evidence>
<dbReference type="InterPro" id="IPR000843">
    <property type="entry name" value="HTH_LacI"/>
</dbReference>
<dbReference type="Pfam" id="PF00356">
    <property type="entry name" value="LacI"/>
    <property type="match status" value="1"/>
</dbReference>
<evidence type="ECO:0000313" key="7">
    <source>
        <dbReference type="Proteomes" id="UP000185669"/>
    </source>
</evidence>
<keyword evidence="2" id="KW-0805">Transcription regulation</keyword>
<dbReference type="PRINTS" id="PR00036">
    <property type="entry name" value="HTHLACI"/>
</dbReference>
<evidence type="ECO:0000256" key="2">
    <source>
        <dbReference type="ARBA" id="ARBA00023015"/>
    </source>
</evidence>
<dbReference type="PANTHER" id="PTHR30146:SF148">
    <property type="entry name" value="HTH-TYPE TRANSCRIPTIONAL REPRESSOR PURR-RELATED"/>
    <property type="match status" value="1"/>
</dbReference>
<evidence type="ECO:0000259" key="5">
    <source>
        <dbReference type="PROSITE" id="PS50932"/>
    </source>
</evidence>
<dbReference type="Proteomes" id="UP000185669">
    <property type="component" value="Unassembled WGS sequence"/>
</dbReference>
<dbReference type="SUPFAM" id="SSF47413">
    <property type="entry name" value="lambda repressor-like DNA-binding domains"/>
    <property type="match status" value="1"/>
</dbReference>
<organism evidence="6 7">
    <name type="scientific">Halanaerobium kushneri</name>
    <dbReference type="NCBI Taxonomy" id="56779"/>
    <lineage>
        <taxon>Bacteria</taxon>
        <taxon>Bacillati</taxon>
        <taxon>Bacillota</taxon>
        <taxon>Clostridia</taxon>
        <taxon>Halanaerobiales</taxon>
        <taxon>Halanaerobiaceae</taxon>
        <taxon>Halanaerobium</taxon>
    </lineage>
</organism>
<evidence type="ECO:0000256" key="4">
    <source>
        <dbReference type="ARBA" id="ARBA00023163"/>
    </source>
</evidence>
<dbReference type="PROSITE" id="PS00356">
    <property type="entry name" value="HTH_LACI_1"/>
    <property type="match status" value="1"/>
</dbReference>
<evidence type="ECO:0000256" key="1">
    <source>
        <dbReference type="ARBA" id="ARBA00022491"/>
    </source>
</evidence>
<dbReference type="PROSITE" id="PS50932">
    <property type="entry name" value="HTH_LACI_2"/>
    <property type="match status" value="1"/>
</dbReference>
<dbReference type="SUPFAM" id="SSF53822">
    <property type="entry name" value="Periplasmic binding protein-like I"/>
    <property type="match status" value="1"/>
</dbReference>
<dbReference type="AlphaFoldDB" id="A0A1N6ZIX2"/>
<keyword evidence="3" id="KW-0238">DNA-binding</keyword>
<dbReference type="InterPro" id="IPR010982">
    <property type="entry name" value="Lambda_DNA-bd_dom_sf"/>
</dbReference>
<name>A0A1N6ZIX2_9FIRM</name>
<dbReference type="InterPro" id="IPR028082">
    <property type="entry name" value="Peripla_BP_I"/>
</dbReference>
<dbReference type="OrthoDB" id="9796186at2"/>
<keyword evidence="7" id="KW-1185">Reference proteome</keyword>
<sequence length="330" mass="36948">MVTIYDIARKAGVSITTVSRVINNHPYVKDETKEKIEKLLKETGYVPNSNASSLVSKKTNTIAVILPDITNSFFANIFRGAEERANSQNFTVIYGNTNEDSEREKQYINTFIEKRVDGVILDPISTDLDIIKPLEQNDIPFVLIDRNIKGAKKSHVGIHNKKEAFRIVNYLIEQGKKKIALISASEELSVYKDRKKGYINALKESGLDVENDYIKIGTKPIKEVGYNLTKKMLQSSKLPDAVFAANNFLAVGVYNALKDLDYRVPEDISIVCFDDFDTGTVISPFFTSIIQPASKMGTAAMDLLLDKIEGGDNKSEQIYLKSELCIRKST</sequence>
<dbReference type="PANTHER" id="PTHR30146">
    <property type="entry name" value="LACI-RELATED TRANSCRIPTIONAL REPRESSOR"/>
    <property type="match status" value="1"/>
</dbReference>
<dbReference type="Pfam" id="PF00532">
    <property type="entry name" value="Peripla_BP_1"/>
    <property type="match status" value="1"/>
</dbReference>
<keyword evidence="1" id="KW-0678">Repressor</keyword>
<protein>
    <submittedName>
        <fullName evidence="6">Transcriptional regulator, LacI family</fullName>
    </submittedName>
</protein>
<dbReference type="CDD" id="cd01392">
    <property type="entry name" value="HTH_LacI"/>
    <property type="match status" value="1"/>
</dbReference>
<dbReference type="CDD" id="cd06267">
    <property type="entry name" value="PBP1_LacI_sugar_binding-like"/>
    <property type="match status" value="1"/>
</dbReference>
<dbReference type="GO" id="GO:0003700">
    <property type="term" value="F:DNA-binding transcription factor activity"/>
    <property type="evidence" value="ECO:0007669"/>
    <property type="project" value="TreeGrafter"/>
</dbReference>
<dbReference type="InterPro" id="IPR001761">
    <property type="entry name" value="Peripla_BP/Lac1_sug-bd_dom"/>
</dbReference>
<dbReference type="Gene3D" id="1.10.260.40">
    <property type="entry name" value="lambda repressor-like DNA-binding domains"/>
    <property type="match status" value="1"/>
</dbReference>
<dbReference type="SMART" id="SM00354">
    <property type="entry name" value="HTH_LACI"/>
    <property type="match status" value="1"/>
</dbReference>
<dbReference type="Gene3D" id="3.40.50.2300">
    <property type="match status" value="2"/>
</dbReference>
<gene>
    <name evidence="6" type="ORF">SAMN05421834_11829</name>
</gene>
<dbReference type="GO" id="GO:0000976">
    <property type="term" value="F:transcription cis-regulatory region binding"/>
    <property type="evidence" value="ECO:0007669"/>
    <property type="project" value="TreeGrafter"/>
</dbReference>
<dbReference type="RefSeq" id="WP_076545584.1">
    <property type="nucleotide sequence ID" value="NZ_FTNC01000018.1"/>
</dbReference>
<proteinExistence type="predicted"/>
<feature type="domain" description="HTH lacI-type" evidence="5">
    <location>
        <begin position="2"/>
        <end position="56"/>
    </location>
</feature>
<dbReference type="EMBL" id="FTNC01000018">
    <property type="protein sequence ID" value="SIR26676.1"/>
    <property type="molecule type" value="Genomic_DNA"/>
</dbReference>
<reference evidence="7" key="1">
    <citation type="submission" date="2017-01" db="EMBL/GenBank/DDBJ databases">
        <authorList>
            <person name="Varghese N."/>
            <person name="Submissions S."/>
        </authorList>
    </citation>
    <scope>NUCLEOTIDE SEQUENCE [LARGE SCALE GENOMIC DNA]</scope>
    <source>
        <strain evidence="7">ATCC 700103</strain>
    </source>
</reference>
<keyword evidence="4" id="KW-0804">Transcription</keyword>